<protein>
    <submittedName>
        <fullName evidence="3">CapA family protein</fullName>
    </submittedName>
</protein>
<dbReference type="EMBL" id="DVNK01000061">
    <property type="protein sequence ID" value="HIU47598.1"/>
    <property type="molecule type" value="Genomic_DNA"/>
</dbReference>
<dbReference type="CDD" id="cd07381">
    <property type="entry name" value="MPP_CapA"/>
    <property type="match status" value="1"/>
</dbReference>
<dbReference type="Proteomes" id="UP000824123">
    <property type="component" value="Unassembled WGS sequence"/>
</dbReference>
<accession>A0A9D1LT37</accession>
<evidence type="ECO:0000313" key="3">
    <source>
        <dbReference type="EMBL" id="HIU47598.1"/>
    </source>
</evidence>
<dbReference type="InterPro" id="IPR029052">
    <property type="entry name" value="Metallo-depent_PP-like"/>
</dbReference>
<dbReference type="PANTHER" id="PTHR33393">
    <property type="entry name" value="POLYGLUTAMINE SYNTHESIS ACCESSORY PROTEIN RV0574C-RELATED"/>
    <property type="match status" value="1"/>
</dbReference>
<dbReference type="InterPro" id="IPR019079">
    <property type="entry name" value="Capsule_synth_CapA"/>
</dbReference>
<sequence>MKLILCGDVVPTEATAAAFERGDVRAVFGGMVDEFGKADAVVVNLECALTESQRAIIKCGPNLKGAPSCASTLKAAGITHAGLANNHIYDFGQDGLTDTWHSLETAGISHFGTGVNWQAARQPVYIRSGGMTACIYAVCEHEYSYATRDRAGANPFEPFTALGDVRRYSQGCDLMVVMYHGGKEQCEYPSPRLRSACRALIDAGADIVLTQHSHCVGCREQYAGGEIVYGQGNFCFVTHQDHPHWRSGLALAVDFDSTGRELSYIPLCTNEHGVDIAQGEQAQEILRGFEARSAQIVDERNCEALWRQFCESVRPWYVAAARDAFADGDVRQVFPHYLDCEAHLDVWKTLFETWHAQGRDY</sequence>
<reference evidence="3" key="2">
    <citation type="journal article" date="2021" name="PeerJ">
        <title>Extensive microbial diversity within the chicken gut microbiome revealed by metagenomics and culture.</title>
        <authorList>
            <person name="Gilroy R."/>
            <person name="Ravi A."/>
            <person name="Getino M."/>
            <person name="Pursley I."/>
            <person name="Horton D.L."/>
            <person name="Alikhan N.F."/>
            <person name="Baker D."/>
            <person name="Gharbi K."/>
            <person name="Hall N."/>
            <person name="Watson M."/>
            <person name="Adriaenssens E.M."/>
            <person name="Foster-Nyarko E."/>
            <person name="Jarju S."/>
            <person name="Secka A."/>
            <person name="Antonio M."/>
            <person name="Oren A."/>
            <person name="Chaudhuri R.R."/>
            <person name="La Ragione R."/>
            <person name="Hildebrand F."/>
            <person name="Pallen M.J."/>
        </authorList>
    </citation>
    <scope>NUCLEOTIDE SEQUENCE</scope>
    <source>
        <strain evidence="3">ChiSxjej2B14-8506</strain>
    </source>
</reference>
<proteinExistence type="inferred from homology"/>
<gene>
    <name evidence="3" type="ORF">IAC59_10150</name>
</gene>
<dbReference type="AlphaFoldDB" id="A0A9D1LT37"/>
<comment type="caution">
    <text evidence="3">The sequence shown here is derived from an EMBL/GenBank/DDBJ whole genome shotgun (WGS) entry which is preliminary data.</text>
</comment>
<evidence type="ECO:0000256" key="1">
    <source>
        <dbReference type="ARBA" id="ARBA00005662"/>
    </source>
</evidence>
<dbReference type="InterPro" id="IPR052169">
    <property type="entry name" value="CW_Biosynth-Accessory"/>
</dbReference>
<dbReference type="SUPFAM" id="SSF56300">
    <property type="entry name" value="Metallo-dependent phosphatases"/>
    <property type="match status" value="1"/>
</dbReference>
<name>A0A9D1LT37_9FIRM</name>
<dbReference type="Pfam" id="PF09587">
    <property type="entry name" value="PGA_cap"/>
    <property type="match status" value="1"/>
</dbReference>
<evidence type="ECO:0000313" key="4">
    <source>
        <dbReference type="Proteomes" id="UP000824123"/>
    </source>
</evidence>
<dbReference type="SMART" id="SM00854">
    <property type="entry name" value="PGA_cap"/>
    <property type="match status" value="1"/>
</dbReference>
<dbReference type="Gene3D" id="3.60.21.10">
    <property type="match status" value="1"/>
</dbReference>
<reference evidence="3" key="1">
    <citation type="submission" date="2020-10" db="EMBL/GenBank/DDBJ databases">
        <authorList>
            <person name="Gilroy R."/>
        </authorList>
    </citation>
    <scope>NUCLEOTIDE SEQUENCE</scope>
    <source>
        <strain evidence="3">ChiSxjej2B14-8506</strain>
    </source>
</reference>
<dbReference type="PANTHER" id="PTHR33393:SF13">
    <property type="entry name" value="PGA BIOSYNTHESIS PROTEIN CAPA"/>
    <property type="match status" value="1"/>
</dbReference>
<organism evidence="3 4">
    <name type="scientific">Candidatus Fimadaptatus faecigallinarum</name>
    <dbReference type="NCBI Taxonomy" id="2840814"/>
    <lineage>
        <taxon>Bacteria</taxon>
        <taxon>Bacillati</taxon>
        <taxon>Bacillota</taxon>
        <taxon>Clostridia</taxon>
        <taxon>Eubacteriales</taxon>
        <taxon>Candidatus Fimadaptatus</taxon>
    </lineage>
</organism>
<evidence type="ECO:0000259" key="2">
    <source>
        <dbReference type="SMART" id="SM00854"/>
    </source>
</evidence>
<feature type="domain" description="Capsule synthesis protein CapA" evidence="2">
    <location>
        <begin position="2"/>
        <end position="238"/>
    </location>
</feature>
<comment type="similarity">
    <text evidence="1">Belongs to the CapA family.</text>
</comment>